<dbReference type="AlphaFoldDB" id="A0A972VYG3"/>
<keyword evidence="1" id="KW-0812">Transmembrane</keyword>
<reference evidence="2" key="1">
    <citation type="submission" date="2020-05" db="EMBL/GenBank/DDBJ databases">
        <title>Sulfur intermediates as new biogeochemical hubs in an aquatic model microbial ecosystem.</title>
        <authorList>
            <person name="Vigneron A."/>
        </authorList>
    </citation>
    <scope>NUCLEOTIDE SEQUENCE</scope>
    <source>
        <strain evidence="2">Bin.250</strain>
    </source>
</reference>
<feature type="transmembrane region" description="Helical" evidence="1">
    <location>
        <begin position="198"/>
        <end position="220"/>
    </location>
</feature>
<evidence type="ECO:0000256" key="1">
    <source>
        <dbReference type="SAM" id="Phobius"/>
    </source>
</evidence>
<feature type="non-terminal residue" evidence="2">
    <location>
        <position position="1"/>
    </location>
</feature>
<keyword evidence="1" id="KW-0472">Membrane</keyword>
<dbReference type="Proteomes" id="UP000754644">
    <property type="component" value="Unassembled WGS sequence"/>
</dbReference>
<gene>
    <name evidence="2" type="ORF">HQ497_11060</name>
</gene>
<feature type="transmembrane region" description="Helical" evidence="1">
    <location>
        <begin position="132"/>
        <end position="153"/>
    </location>
</feature>
<protein>
    <submittedName>
        <fullName evidence="2">Uncharacterized protein</fullName>
    </submittedName>
</protein>
<proteinExistence type="predicted"/>
<sequence>EFWEHRKTFFYLPLIILVLLTFFLIAAVGLVQIAGSDMIVSGSIQMNEEGLHHRSETNEYSNVPVNALFGEQVSQFALLPDEQRERMLNSVYLLIATPLVPVLWVVVFMYFLTCLYDERKDRSILFWKSMPVSDAMTVIAKLLTGLVVVPAIYFMAMMALQLILFLTTVVVALGYSVDTWQTFVAPAHIITRWLQMTAFFVFVACWCLPFFAWIVFVSSWARSIPLVWVIGIPIVLVMLEALFTQGEWVRVFIKEHSFPGGLISRLSGGVSDMFQQFLSIEFLVSLVLAALLVYGAVYFRGKADEL</sequence>
<name>A0A972VYG3_9GAMM</name>
<accession>A0A972VYG3</accession>
<feature type="transmembrane region" description="Helical" evidence="1">
    <location>
        <begin position="277"/>
        <end position="299"/>
    </location>
</feature>
<keyword evidence="1" id="KW-1133">Transmembrane helix</keyword>
<evidence type="ECO:0000313" key="3">
    <source>
        <dbReference type="Proteomes" id="UP000754644"/>
    </source>
</evidence>
<dbReference type="EMBL" id="JABMOJ010000419">
    <property type="protein sequence ID" value="NQV65891.1"/>
    <property type="molecule type" value="Genomic_DNA"/>
</dbReference>
<feature type="transmembrane region" description="Helical" evidence="1">
    <location>
        <begin position="226"/>
        <end position="244"/>
    </location>
</feature>
<comment type="caution">
    <text evidence="2">The sequence shown here is derived from an EMBL/GenBank/DDBJ whole genome shotgun (WGS) entry which is preliminary data.</text>
</comment>
<organism evidence="2 3">
    <name type="scientific">SAR86 cluster bacterium</name>
    <dbReference type="NCBI Taxonomy" id="2030880"/>
    <lineage>
        <taxon>Bacteria</taxon>
        <taxon>Pseudomonadati</taxon>
        <taxon>Pseudomonadota</taxon>
        <taxon>Gammaproteobacteria</taxon>
        <taxon>SAR86 cluster</taxon>
    </lineage>
</organism>
<feature type="transmembrane region" description="Helical" evidence="1">
    <location>
        <begin position="159"/>
        <end position="177"/>
    </location>
</feature>
<evidence type="ECO:0000313" key="2">
    <source>
        <dbReference type="EMBL" id="NQV65891.1"/>
    </source>
</evidence>
<feature type="transmembrane region" description="Helical" evidence="1">
    <location>
        <begin position="9"/>
        <end position="33"/>
    </location>
</feature>
<feature type="transmembrane region" description="Helical" evidence="1">
    <location>
        <begin position="91"/>
        <end position="112"/>
    </location>
</feature>